<dbReference type="InterPro" id="IPR043198">
    <property type="entry name" value="Cyclin/Ssn8"/>
</dbReference>
<name>A0ABP0CRU5_9PEZI</name>
<keyword evidence="5" id="KW-1185">Reference proteome</keyword>
<feature type="compositionally biased region" description="Polar residues" evidence="2">
    <location>
        <begin position="363"/>
        <end position="383"/>
    </location>
</feature>
<evidence type="ECO:0000256" key="2">
    <source>
        <dbReference type="SAM" id="MobiDB-lite"/>
    </source>
</evidence>
<feature type="domain" description="Cyclin N-terminal" evidence="3">
    <location>
        <begin position="72"/>
        <end position="205"/>
    </location>
</feature>
<gene>
    <name evidence="4" type="primary">CTK2</name>
    <name evidence="4" type="ORF">SEUCBS140593_009091</name>
</gene>
<feature type="compositionally biased region" description="Gly residues" evidence="2">
    <location>
        <begin position="444"/>
        <end position="455"/>
    </location>
</feature>
<reference evidence="4 5" key="1">
    <citation type="submission" date="2024-01" db="EMBL/GenBank/DDBJ databases">
        <authorList>
            <person name="Allen C."/>
            <person name="Tagirdzhanova G."/>
        </authorList>
    </citation>
    <scope>NUCLEOTIDE SEQUENCE [LARGE SCALE GENOMIC DNA]</scope>
</reference>
<comment type="caution">
    <text evidence="4">The sequence shown here is derived from an EMBL/GenBank/DDBJ whole genome shotgun (WGS) entry which is preliminary data.</text>
</comment>
<feature type="compositionally biased region" description="Basic residues" evidence="2">
    <location>
        <begin position="519"/>
        <end position="528"/>
    </location>
</feature>
<dbReference type="InterPro" id="IPR036915">
    <property type="entry name" value="Cyclin-like_sf"/>
</dbReference>
<feature type="region of interest" description="Disordered" evidence="2">
    <location>
        <begin position="1"/>
        <end position="65"/>
    </location>
</feature>
<dbReference type="SUPFAM" id="SSF47954">
    <property type="entry name" value="Cyclin-like"/>
    <property type="match status" value="2"/>
</dbReference>
<proteinExistence type="predicted"/>
<feature type="compositionally biased region" description="Gly residues" evidence="2">
    <location>
        <begin position="11"/>
        <end position="25"/>
    </location>
</feature>
<dbReference type="EMBL" id="CAWUHD010000139">
    <property type="protein sequence ID" value="CAK7234862.1"/>
    <property type="molecule type" value="Genomic_DNA"/>
</dbReference>
<evidence type="ECO:0000313" key="5">
    <source>
        <dbReference type="Proteomes" id="UP001642482"/>
    </source>
</evidence>
<keyword evidence="4" id="KW-0326">Glycosidase</keyword>
<sequence length="528" mass="58248">MGRRGPRRDGGGGGGGGGFRHGGPNNGARNSGGHNGPTQTPIPAPPPQAKIITEEYPPVKGPHPGFVTVASQYTLEQQLRQMQRDNGCDPSREDSYRLQGVQLIDSAREALRLPVKTFTTACTYYHKFRLNFRDAEYNFQDAALAALFVACKVEDTIKKAKDVLCAAYNLKNPDKPTTSDDKIFERPSAVIVGLDRLILQTVGFDFRVRYPQKLLIKLIRQLVPKGLDRDVLQIAYPMSIDMYKTFAPIKQTSFAMALAVIELTARVLGLDELASRVRNLTTTPGGHTASSDYHTNRGCVVETLLDLLDLYTQFHKSTKIGMRYPLQTFIDIKIKVNQEVDDTPNLNRTESACSKCGLEDSYAHSSTMHTPGSVTSPATTGSLPGTGAASAPAKPNQKKLEGTMRFLFDAEKMRQEQAEVAEYFKEEYTEEVTEVEEPIPELVRGGGNSGGGGGQQNNNNGSTHNQHNNQSNNRNQNQGQNQHHGHTRRERNSNNHHPGGNGDAGWGPYQRNRNNDRHSRPRKGGGHY</sequence>
<dbReference type="Gene3D" id="1.10.472.10">
    <property type="entry name" value="Cyclin-like"/>
    <property type="match status" value="1"/>
</dbReference>
<keyword evidence="4" id="KW-0378">Hydrolase</keyword>
<dbReference type="GO" id="GO:0008422">
    <property type="term" value="F:beta-glucosidase activity"/>
    <property type="evidence" value="ECO:0007669"/>
    <property type="project" value="UniProtKB-EC"/>
</dbReference>
<feature type="region of interest" description="Disordered" evidence="2">
    <location>
        <begin position="429"/>
        <end position="528"/>
    </location>
</feature>
<feature type="region of interest" description="Disordered" evidence="2">
    <location>
        <begin position="363"/>
        <end position="398"/>
    </location>
</feature>
<dbReference type="GO" id="GO:0016301">
    <property type="term" value="F:kinase activity"/>
    <property type="evidence" value="ECO:0007669"/>
    <property type="project" value="UniProtKB-KW"/>
</dbReference>
<keyword evidence="4" id="KW-0808">Transferase</keyword>
<evidence type="ECO:0000313" key="4">
    <source>
        <dbReference type="EMBL" id="CAK7234862.1"/>
    </source>
</evidence>
<feature type="compositionally biased region" description="Low complexity" evidence="2">
    <location>
        <begin position="456"/>
        <end position="482"/>
    </location>
</feature>
<evidence type="ECO:0000256" key="1">
    <source>
        <dbReference type="ARBA" id="ARBA00014912"/>
    </source>
</evidence>
<dbReference type="InterPro" id="IPR006671">
    <property type="entry name" value="Cyclin_N"/>
</dbReference>
<feature type="compositionally biased region" description="Acidic residues" evidence="2">
    <location>
        <begin position="429"/>
        <end position="439"/>
    </location>
</feature>
<dbReference type="Pfam" id="PF00134">
    <property type="entry name" value="Cyclin_N"/>
    <property type="match status" value="1"/>
</dbReference>
<organism evidence="4 5">
    <name type="scientific">Sporothrix eucalyptigena</name>
    <dbReference type="NCBI Taxonomy" id="1812306"/>
    <lineage>
        <taxon>Eukaryota</taxon>
        <taxon>Fungi</taxon>
        <taxon>Dikarya</taxon>
        <taxon>Ascomycota</taxon>
        <taxon>Pezizomycotina</taxon>
        <taxon>Sordariomycetes</taxon>
        <taxon>Sordariomycetidae</taxon>
        <taxon>Ophiostomatales</taxon>
        <taxon>Ophiostomataceae</taxon>
        <taxon>Sporothrix</taxon>
    </lineage>
</organism>
<evidence type="ECO:0000259" key="3">
    <source>
        <dbReference type="Pfam" id="PF00134"/>
    </source>
</evidence>
<protein>
    <recommendedName>
        <fullName evidence="1">RNA polymerase II holoenzyme cyclin-like subunit</fullName>
    </recommendedName>
</protein>
<dbReference type="PANTHER" id="PTHR10026">
    <property type="entry name" value="CYCLIN"/>
    <property type="match status" value="1"/>
</dbReference>
<dbReference type="Proteomes" id="UP001642482">
    <property type="component" value="Unassembled WGS sequence"/>
</dbReference>
<accession>A0ABP0CRU5</accession>
<keyword evidence="4" id="KW-0418">Kinase</keyword>